<dbReference type="GO" id="GO:0016853">
    <property type="term" value="F:isomerase activity"/>
    <property type="evidence" value="ECO:0007669"/>
    <property type="project" value="UniProtKB-KW"/>
</dbReference>
<gene>
    <name evidence="2" type="ORF">J2Z66_007730</name>
</gene>
<proteinExistence type="predicted"/>
<evidence type="ECO:0000259" key="1">
    <source>
        <dbReference type="Pfam" id="PF01261"/>
    </source>
</evidence>
<protein>
    <submittedName>
        <fullName evidence="2">Sugar phosphate isomerase/epimerase</fullName>
    </submittedName>
</protein>
<name>A0ABS4JAF6_9BACL</name>
<dbReference type="InterPro" id="IPR050312">
    <property type="entry name" value="IolE/XylAMocC-like"/>
</dbReference>
<sequence length="331" mass="36875">MKMQNFKKNDAAVIKKFIESRKASQFEKPRNLNLSWSNWGFGPESLEVTAARLEKNNVRFIELHGNRYGQDLGYKTKETKSILDAHGIQVSGVCGMVSPESEFASKNHFVRQQAIDYFRRNIDLAQELGGSYILFSPGAVGRPQKYDNSEVQRAADTIRVLGDYFVESGVYGALEPVRADEVSLCHTFADAQHLIDLINHPGVQHIAGDVFHMLLNEEHIASTILEYGPKLINLHLADTNRRALGTGTLDIDLIIMALHIIGFNNDKSFCSAEPLGAGANPYNSMYELTDTRILDDLVSQTASYFYEREAELLNASEAELEQLLAASSSSK</sequence>
<evidence type="ECO:0000313" key="2">
    <source>
        <dbReference type="EMBL" id="MBP1996086.1"/>
    </source>
</evidence>
<dbReference type="InterPro" id="IPR013022">
    <property type="entry name" value="Xyl_isomerase-like_TIM-brl"/>
</dbReference>
<dbReference type="SUPFAM" id="SSF51658">
    <property type="entry name" value="Xylose isomerase-like"/>
    <property type="match status" value="1"/>
</dbReference>
<dbReference type="EMBL" id="JAGGLB010000043">
    <property type="protein sequence ID" value="MBP1996086.1"/>
    <property type="molecule type" value="Genomic_DNA"/>
</dbReference>
<dbReference type="InterPro" id="IPR036237">
    <property type="entry name" value="Xyl_isomerase-like_sf"/>
</dbReference>
<evidence type="ECO:0000313" key="3">
    <source>
        <dbReference type="Proteomes" id="UP001519287"/>
    </source>
</evidence>
<dbReference type="Gene3D" id="3.20.20.150">
    <property type="entry name" value="Divalent-metal-dependent TIM barrel enzymes"/>
    <property type="match status" value="1"/>
</dbReference>
<keyword evidence="3" id="KW-1185">Reference proteome</keyword>
<feature type="domain" description="Xylose isomerase-like TIM barrel" evidence="1">
    <location>
        <begin position="53"/>
        <end position="265"/>
    </location>
</feature>
<dbReference type="PANTHER" id="PTHR12110">
    <property type="entry name" value="HYDROXYPYRUVATE ISOMERASE"/>
    <property type="match status" value="1"/>
</dbReference>
<organism evidence="2 3">
    <name type="scientific">Paenibacillus eucommiae</name>
    <dbReference type="NCBI Taxonomy" id="1355755"/>
    <lineage>
        <taxon>Bacteria</taxon>
        <taxon>Bacillati</taxon>
        <taxon>Bacillota</taxon>
        <taxon>Bacilli</taxon>
        <taxon>Bacillales</taxon>
        <taxon>Paenibacillaceae</taxon>
        <taxon>Paenibacillus</taxon>
    </lineage>
</organism>
<dbReference type="Pfam" id="PF01261">
    <property type="entry name" value="AP_endonuc_2"/>
    <property type="match status" value="1"/>
</dbReference>
<keyword evidence="2" id="KW-0413">Isomerase</keyword>
<comment type="caution">
    <text evidence="2">The sequence shown here is derived from an EMBL/GenBank/DDBJ whole genome shotgun (WGS) entry which is preliminary data.</text>
</comment>
<dbReference type="Proteomes" id="UP001519287">
    <property type="component" value="Unassembled WGS sequence"/>
</dbReference>
<reference evidence="2 3" key="1">
    <citation type="submission" date="2021-03" db="EMBL/GenBank/DDBJ databases">
        <title>Genomic Encyclopedia of Type Strains, Phase IV (KMG-IV): sequencing the most valuable type-strain genomes for metagenomic binning, comparative biology and taxonomic classification.</title>
        <authorList>
            <person name="Goeker M."/>
        </authorList>
    </citation>
    <scope>NUCLEOTIDE SEQUENCE [LARGE SCALE GENOMIC DNA]</scope>
    <source>
        <strain evidence="2 3">DSM 26048</strain>
    </source>
</reference>
<accession>A0ABS4JAF6</accession>
<dbReference type="RefSeq" id="WP_209978172.1">
    <property type="nucleotide sequence ID" value="NZ_JAGGLB010000043.1"/>
</dbReference>